<keyword evidence="3" id="KW-0233">DNA recombination</keyword>
<keyword evidence="2 4" id="KW-0238">DNA-binding</keyword>
<dbReference type="InterPro" id="IPR050090">
    <property type="entry name" value="Tyrosine_recombinase_XerCD"/>
</dbReference>
<gene>
    <name evidence="7" type="ORF">ACFYXI_37555</name>
</gene>
<sequence>MGRSPLLCDLMPSWRLALESEELAAGTITSYLHSARLLTEYLAKHDMPQQISKIRAEHLRAFLAARLYGCWTDGERTRPCGCGDLTAHSPGDAHKHFRNLRVLFNWLIAEEELDGVSPMVGVAPPEVVTRPAEPLSEHELKRMLLTCSGATFIDRRDTAIMRVLLDNGVRGSSLAGLRYHPEDDELTDVFLSQHALRIRLKEDRMRMAPIGRKTAASIDRYIRARARHAHAGSPWLWLPERGRTAAGGDRRLTTTGILQMLKRRAKQADLSGVHTHRFRTTMAESFLDAGGDPIDLMRVGGWNSLAMVQRYSAATAERRAREAHARLSPGDRI</sequence>
<dbReference type="Proteomes" id="UP001602013">
    <property type="component" value="Unassembled WGS sequence"/>
</dbReference>
<dbReference type="PROSITE" id="PS51898">
    <property type="entry name" value="TYR_RECOMBINASE"/>
    <property type="match status" value="1"/>
</dbReference>
<dbReference type="SUPFAM" id="SSF56349">
    <property type="entry name" value="DNA breaking-rejoining enzymes"/>
    <property type="match status" value="1"/>
</dbReference>
<dbReference type="Pfam" id="PF00589">
    <property type="entry name" value="Phage_integrase"/>
    <property type="match status" value="1"/>
</dbReference>
<dbReference type="InterPro" id="IPR013762">
    <property type="entry name" value="Integrase-like_cat_sf"/>
</dbReference>
<evidence type="ECO:0000313" key="8">
    <source>
        <dbReference type="Proteomes" id="UP001602013"/>
    </source>
</evidence>
<dbReference type="RefSeq" id="WP_387417494.1">
    <property type="nucleotide sequence ID" value="NZ_JBIASD010000044.1"/>
</dbReference>
<comment type="similarity">
    <text evidence="1">Belongs to the 'phage' integrase family.</text>
</comment>
<dbReference type="InterPro" id="IPR002104">
    <property type="entry name" value="Integrase_catalytic"/>
</dbReference>
<dbReference type="EMBL" id="JBIASD010000044">
    <property type="protein sequence ID" value="MFF3671307.1"/>
    <property type="molecule type" value="Genomic_DNA"/>
</dbReference>
<dbReference type="CDD" id="cd00397">
    <property type="entry name" value="DNA_BRE_C"/>
    <property type="match status" value="1"/>
</dbReference>
<evidence type="ECO:0000256" key="2">
    <source>
        <dbReference type="ARBA" id="ARBA00023125"/>
    </source>
</evidence>
<evidence type="ECO:0000259" key="6">
    <source>
        <dbReference type="PROSITE" id="PS51900"/>
    </source>
</evidence>
<dbReference type="Gene3D" id="1.10.443.10">
    <property type="entry name" value="Intergrase catalytic core"/>
    <property type="match status" value="1"/>
</dbReference>
<protein>
    <submittedName>
        <fullName evidence="7">Tyrosine-type recombinase/integrase</fullName>
    </submittedName>
</protein>
<accession>A0ABW6T2M3</accession>
<reference evidence="7 8" key="1">
    <citation type="submission" date="2024-10" db="EMBL/GenBank/DDBJ databases">
        <title>The Natural Products Discovery Center: Release of the First 8490 Sequenced Strains for Exploring Actinobacteria Biosynthetic Diversity.</title>
        <authorList>
            <person name="Kalkreuter E."/>
            <person name="Kautsar S.A."/>
            <person name="Yang D."/>
            <person name="Bader C.D."/>
            <person name="Teijaro C.N."/>
            <person name="Fluegel L."/>
            <person name="Davis C.M."/>
            <person name="Simpson J.R."/>
            <person name="Lauterbach L."/>
            <person name="Steele A.D."/>
            <person name="Gui C."/>
            <person name="Meng S."/>
            <person name="Li G."/>
            <person name="Viehrig K."/>
            <person name="Ye F."/>
            <person name="Su P."/>
            <person name="Kiefer A.F."/>
            <person name="Nichols A."/>
            <person name="Cepeda A.J."/>
            <person name="Yan W."/>
            <person name="Fan B."/>
            <person name="Jiang Y."/>
            <person name="Adhikari A."/>
            <person name="Zheng C.-J."/>
            <person name="Schuster L."/>
            <person name="Cowan T.M."/>
            <person name="Smanski M.J."/>
            <person name="Chevrette M.G."/>
            <person name="De Carvalho L.P.S."/>
            <person name="Shen B."/>
        </authorList>
    </citation>
    <scope>NUCLEOTIDE SEQUENCE [LARGE SCALE GENOMIC DNA]</scope>
    <source>
        <strain evidence="7 8">NPDC002173</strain>
    </source>
</reference>
<dbReference type="PROSITE" id="PS51900">
    <property type="entry name" value="CB"/>
    <property type="match status" value="1"/>
</dbReference>
<dbReference type="Gene3D" id="1.10.150.130">
    <property type="match status" value="1"/>
</dbReference>
<evidence type="ECO:0000313" key="7">
    <source>
        <dbReference type="EMBL" id="MFF3671307.1"/>
    </source>
</evidence>
<comment type="caution">
    <text evidence="7">The sequence shown here is derived from an EMBL/GenBank/DDBJ whole genome shotgun (WGS) entry which is preliminary data.</text>
</comment>
<organism evidence="7 8">
    <name type="scientific">Microtetraspora malaysiensis</name>
    <dbReference type="NCBI Taxonomy" id="161358"/>
    <lineage>
        <taxon>Bacteria</taxon>
        <taxon>Bacillati</taxon>
        <taxon>Actinomycetota</taxon>
        <taxon>Actinomycetes</taxon>
        <taxon>Streptosporangiales</taxon>
        <taxon>Streptosporangiaceae</taxon>
        <taxon>Microtetraspora</taxon>
    </lineage>
</organism>
<evidence type="ECO:0000256" key="4">
    <source>
        <dbReference type="PROSITE-ProRule" id="PRU01248"/>
    </source>
</evidence>
<feature type="domain" description="Core-binding (CB)" evidence="6">
    <location>
        <begin position="5"/>
        <end position="108"/>
    </location>
</feature>
<dbReference type="PANTHER" id="PTHR30349:SF41">
    <property type="entry name" value="INTEGRASE_RECOMBINASE PROTEIN MJ0367-RELATED"/>
    <property type="match status" value="1"/>
</dbReference>
<dbReference type="InterPro" id="IPR044068">
    <property type="entry name" value="CB"/>
</dbReference>
<proteinExistence type="inferred from homology"/>
<evidence type="ECO:0000256" key="1">
    <source>
        <dbReference type="ARBA" id="ARBA00008857"/>
    </source>
</evidence>
<feature type="domain" description="Tyr recombinase" evidence="5">
    <location>
        <begin position="130"/>
        <end position="325"/>
    </location>
</feature>
<evidence type="ECO:0000259" key="5">
    <source>
        <dbReference type="PROSITE" id="PS51898"/>
    </source>
</evidence>
<dbReference type="PANTHER" id="PTHR30349">
    <property type="entry name" value="PHAGE INTEGRASE-RELATED"/>
    <property type="match status" value="1"/>
</dbReference>
<dbReference type="InterPro" id="IPR011010">
    <property type="entry name" value="DNA_brk_join_enz"/>
</dbReference>
<evidence type="ECO:0000256" key="3">
    <source>
        <dbReference type="ARBA" id="ARBA00023172"/>
    </source>
</evidence>
<name>A0ABW6T2M3_9ACTN</name>
<dbReference type="InterPro" id="IPR010998">
    <property type="entry name" value="Integrase_recombinase_N"/>
</dbReference>
<keyword evidence="8" id="KW-1185">Reference proteome</keyword>